<keyword evidence="2" id="KW-1185">Reference proteome</keyword>
<reference evidence="1 2" key="1">
    <citation type="submission" date="2018-06" db="EMBL/GenBank/DDBJ databases">
        <title>A transcriptomic atlas of mushroom development highlights an independent origin of complex multicellularity.</title>
        <authorList>
            <consortium name="DOE Joint Genome Institute"/>
            <person name="Krizsan K."/>
            <person name="Almasi E."/>
            <person name="Merenyi Z."/>
            <person name="Sahu N."/>
            <person name="Viragh M."/>
            <person name="Koszo T."/>
            <person name="Mondo S."/>
            <person name="Kiss B."/>
            <person name="Balint B."/>
            <person name="Kues U."/>
            <person name="Barry K."/>
            <person name="Hegedus J.C."/>
            <person name="Henrissat B."/>
            <person name="Johnson J."/>
            <person name="Lipzen A."/>
            <person name="Ohm R."/>
            <person name="Nagy I."/>
            <person name="Pangilinan J."/>
            <person name="Yan J."/>
            <person name="Xiong Y."/>
            <person name="Grigoriev I.V."/>
            <person name="Hibbett D.S."/>
            <person name="Nagy L.G."/>
        </authorList>
    </citation>
    <scope>NUCLEOTIDE SEQUENCE [LARGE SCALE GENOMIC DNA]</scope>
    <source>
        <strain evidence="1 2">SZMC22713</strain>
    </source>
</reference>
<dbReference type="EMBL" id="ML170196">
    <property type="protein sequence ID" value="TDL19470.1"/>
    <property type="molecule type" value="Genomic_DNA"/>
</dbReference>
<name>A0A4Y7PY65_9AGAM</name>
<accession>A0A4Y7PY65</accession>
<organism evidence="1 2">
    <name type="scientific">Rickenella mellea</name>
    <dbReference type="NCBI Taxonomy" id="50990"/>
    <lineage>
        <taxon>Eukaryota</taxon>
        <taxon>Fungi</taxon>
        <taxon>Dikarya</taxon>
        <taxon>Basidiomycota</taxon>
        <taxon>Agaricomycotina</taxon>
        <taxon>Agaricomycetes</taxon>
        <taxon>Hymenochaetales</taxon>
        <taxon>Rickenellaceae</taxon>
        <taxon>Rickenella</taxon>
    </lineage>
</organism>
<dbReference type="AlphaFoldDB" id="A0A4Y7PY65"/>
<proteinExistence type="predicted"/>
<dbReference type="OrthoDB" id="2800666at2759"/>
<dbReference type="VEuPathDB" id="FungiDB:BD410DRAFT_436468"/>
<evidence type="ECO:0000313" key="1">
    <source>
        <dbReference type="EMBL" id="TDL19470.1"/>
    </source>
</evidence>
<sequence length="124" mass="14514">MIYRKMMGGLKQHKLFWVRVTHVCRHWRHVSLRSEGLWDNIQFTTRLYKSVKPFLERSRDVLLDGVISLDHAEPTPPQRTALDLIRDQLCRVRGLTITIAKATQVALIRPFLCLPAPHLTYLDQ</sequence>
<evidence type="ECO:0008006" key="3">
    <source>
        <dbReference type="Google" id="ProtNLM"/>
    </source>
</evidence>
<protein>
    <recommendedName>
        <fullName evidence="3">F-box domain-containing protein</fullName>
    </recommendedName>
</protein>
<dbReference type="Proteomes" id="UP000294933">
    <property type="component" value="Unassembled WGS sequence"/>
</dbReference>
<evidence type="ECO:0000313" key="2">
    <source>
        <dbReference type="Proteomes" id="UP000294933"/>
    </source>
</evidence>
<gene>
    <name evidence="1" type="ORF">BD410DRAFT_436468</name>
</gene>